<organism evidence="1 2">
    <name type="scientific">Maribacter cobaltidurans</name>
    <dbReference type="NCBI Taxonomy" id="1178778"/>
    <lineage>
        <taxon>Bacteria</taxon>
        <taxon>Pseudomonadati</taxon>
        <taxon>Bacteroidota</taxon>
        <taxon>Flavobacteriia</taxon>
        <taxon>Flavobacteriales</taxon>
        <taxon>Flavobacteriaceae</taxon>
        <taxon>Maribacter</taxon>
    </lineage>
</organism>
<sequence>MNQKLDIKDFITNLPEYFDLSQSPAPWKLTTHLKDILEKIITHLGPEFNIENGIAVHKSVIIEKGVTFKRPFIALEHCKIGANAYFREGVFLDKFVKIGPGSEIKSSIICSQTAVAHLNYIGNSIIGQNVNFEAGSIAANHYNERENKRIWVKYNNETIDTGVDKFGSLVGDDSKIGANAVLSPGTLLKKNSIVKRLELVNQQGDT</sequence>
<dbReference type="Gene3D" id="2.160.10.10">
    <property type="entry name" value="Hexapeptide repeat proteins"/>
    <property type="match status" value="1"/>
</dbReference>
<dbReference type="PANTHER" id="PTHR43584:SF8">
    <property type="entry name" value="N-ACETYLMURAMATE ALPHA-1-PHOSPHATE URIDYLYLTRANSFERASE"/>
    <property type="match status" value="1"/>
</dbReference>
<dbReference type="InterPro" id="IPR011004">
    <property type="entry name" value="Trimer_LpxA-like_sf"/>
</dbReference>
<dbReference type="RefSeq" id="WP_094998558.1">
    <property type="nucleotide sequence ID" value="NZ_BMJL01000005.1"/>
</dbReference>
<evidence type="ECO:0000313" key="1">
    <source>
        <dbReference type="EMBL" id="ASV31973.1"/>
    </source>
</evidence>
<keyword evidence="2" id="KW-1185">Reference proteome</keyword>
<dbReference type="Proteomes" id="UP000215244">
    <property type="component" value="Chromosome"/>
</dbReference>
<dbReference type="AlphaFoldDB" id="A0A223V9A3"/>
<reference evidence="1 2" key="1">
    <citation type="submission" date="2017-08" db="EMBL/GenBank/DDBJ databases">
        <title>The complete genome sequence of Maribacter sp. B1, isolated from deep-sea sediment.</title>
        <authorList>
            <person name="Wu Y.-H."/>
            <person name="Cheng H."/>
            <person name="Xu X.-W."/>
        </authorList>
    </citation>
    <scope>NUCLEOTIDE SEQUENCE [LARGE SCALE GENOMIC DNA]</scope>
    <source>
        <strain evidence="1 2">B1</strain>
    </source>
</reference>
<evidence type="ECO:0000313" key="2">
    <source>
        <dbReference type="Proteomes" id="UP000215244"/>
    </source>
</evidence>
<dbReference type="SUPFAM" id="SSF51161">
    <property type="entry name" value="Trimeric LpxA-like enzymes"/>
    <property type="match status" value="1"/>
</dbReference>
<dbReference type="EMBL" id="CP022957">
    <property type="protein sequence ID" value="ASV31973.1"/>
    <property type="molecule type" value="Genomic_DNA"/>
</dbReference>
<name>A0A223V9A3_9FLAO</name>
<dbReference type="KEGG" id="marb:CJ263_18095"/>
<accession>A0A223V9A3</accession>
<dbReference type="PANTHER" id="PTHR43584">
    <property type="entry name" value="NUCLEOTIDYL TRANSFERASE"/>
    <property type="match status" value="1"/>
</dbReference>
<keyword evidence="1" id="KW-0808">Transferase</keyword>
<protein>
    <submittedName>
        <fullName evidence="1">LpxA family transferase</fullName>
    </submittedName>
</protein>
<gene>
    <name evidence="1" type="ORF">CJ263_18095</name>
</gene>
<proteinExistence type="predicted"/>
<dbReference type="OrthoDB" id="9803036at2"/>
<dbReference type="InterPro" id="IPR050065">
    <property type="entry name" value="GlmU-like"/>
</dbReference>
<dbReference type="GO" id="GO:0016779">
    <property type="term" value="F:nucleotidyltransferase activity"/>
    <property type="evidence" value="ECO:0007669"/>
    <property type="project" value="UniProtKB-ARBA"/>
</dbReference>